<feature type="domain" description="ABC transmembrane type-1" evidence="10">
    <location>
        <begin position="49"/>
        <end position="248"/>
    </location>
</feature>
<evidence type="ECO:0000256" key="5">
    <source>
        <dbReference type="ARBA" id="ARBA00022989"/>
    </source>
</evidence>
<dbReference type="InterPro" id="IPR000515">
    <property type="entry name" value="MetI-like"/>
</dbReference>
<keyword evidence="6" id="KW-0764">Sulfate transport</keyword>
<keyword evidence="7 9" id="KW-0472">Membrane</keyword>
<dbReference type="CDD" id="cd06261">
    <property type="entry name" value="TM_PBP2"/>
    <property type="match status" value="1"/>
</dbReference>
<dbReference type="PANTHER" id="PTHR30406">
    <property type="entry name" value="SULFATE TRANSPORT SYSTEM PERMEASE PROTEIN"/>
    <property type="match status" value="1"/>
</dbReference>
<evidence type="ECO:0000256" key="8">
    <source>
        <dbReference type="ARBA" id="ARBA00025323"/>
    </source>
</evidence>
<comment type="function">
    <text evidence="8">Part of the ABC transporter complex CysAWTP (TC 3.A.1.6.1) involved in sulfate/thiosulfate import. Probably responsible for the translocation of the substrate across the membrane.</text>
</comment>
<dbReference type="AlphaFoldDB" id="A0A5K7ZIK9"/>
<evidence type="ECO:0000256" key="4">
    <source>
        <dbReference type="ARBA" id="ARBA00022692"/>
    </source>
</evidence>
<feature type="transmembrane region" description="Helical" evidence="9">
    <location>
        <begin position="49"/>
        <end position="75"/>
    </location>
</feature>
<name>A0A5K7ZIK9_9BACT</name>
<accession>A0A5K7ZIK9</accession>
<dbReference type="InterPro" id="IPR005667">
    <property type="entry name" value="Sulph_transpt2"/>
</dbReference>
<dbReference type="PANTHER" id="PTHR30406:SF8">
    <property type="entry name" value="SULFATE TRANSPORT SYSTEM PERMEASE PROTEIN CYST"/>
    <property type="match status" value="1"/>
</dbReference>
<evidence type="ECO:0000313" key="12">
    <source>
        <dbReference type="Proteomes" id="UP000425960"/>
    </source>
</evidence>
<keyword evidence="3 9" id="KW-0813">Transport</keyword>
<reference evidence="11 12" key="1">
    <citation type="submission" date="2019-11" db="EMBL/GenBank/DDBJ databases">
        <title>Comparative genomics of hydrocarbon-degrading Desulfosarcina strains.</title>
        <authorList>
            <person name="Watanabe M."/>
            <person name="Kojima H."/>
            <person name="Fukui M."/>
        </authorList>
    </citation>
    <scope>NUCLEOTIDE SEQUENCE [LARGE SCALE GENOMIC DNA]</scope>
    <source>
        <strain evidence="11 12">28bB2T</strain>
    </source>
</reference>
<dbReference type="GO" id="GO:0005886">
    <property type="term" value="C:plasma membrane"/>
    <property type="evidence" value="ECO:0007669"/>
    <property type="project" value="UniProtKB-SubCell"/>
</dbReference>
<dbReference type="Pfam" id="PF00528">
    <property type="entry name" value="BPD_transp_1"/>
    <property type="match status" value="1"/>
</dbReference>
<dbReference type="KEGG" id="dov:DSCO28_14120"/>
<dbReference type="PROSITE" id="PS50928">
    <property type="entry name" value="ABC_TM1"/>
    <property type="match status" value="1"/>
</dbReference>
<gene>
    <name evidence="11" type="ORF">DSCO28_14120</name>
</gene>
<comment type="subcellular location">
    <subcellularLocation>
        <location evidence="1 9">Cell membrane</location>
        <topology evidence="1 9">Multi-pass membrane protein</topology>
    </subcellularLocation>
</comment>
<evidence type="ECO:0000256" key="2">
    <source>
        <dbReference type="ARBA" id="ARBA00011779"/>
    </source>
</evidence>
<feature type="transmembrane region" description="Helical" evidence="9">
    <location>
        <begin position="7"/>
        <end position="29"/>
    </location>
</feature>
<dbReference type="GO" id="GO:0015419">
    <property type="term" value="F:ABC-type sulfate transporter activity"/>
    <property type="evidence" value="ECO:0007669"/>
    <property type="project" value="InterPro"/>
</dbReference>
<dbReference type="InterPro" id="IPR035906">
    <property type="entry name" value="MetI-like_sf"/>
</dbReference>
<dbReference type="SUPFAM" id="SSF161098">
    <property type="entry name" value="MetI-like"/>
    <property type="match status" value="1"/>
</dbReference>
<evidence type="ECO:0000259" key="10">
    <source>
        <dbReference type="PROSITE" id="PS50928"/>
    </source>
</evidence>
<comment type="subunit">
    <text evidence="2">The complex is composed of two ATP-binding proteins (CysA), two transmembrane proteins (CysT and CysW) and a solute-binding protein (CysP).</text>
</comment>
<protein>
    <submittedName>
        <fullName evidence="11">ABC transporter permease</fullName>
    </submittedName>
</protein>
<evidence type="ECO:0000313" key="11">
    <source>
        <dbReference type="EMBL" id="BBO80846.1"/>
    </source>
</evidence>
<comment type="similarity">
    <text evidence="9">Belongs to the binding-protein-dependent transport system permease family.</text>
</comment>
<keyword evidence="4 9" id="KW-0812">Transmembrane</keyword>
<evidence type="ECO:0000256" key="7">
    <source>
        <dbReference type="ARBA" id="ARBA00023136"/>
    </source>
</evidence>
<feature type="transmembrane region" description="Helical" evidence="9">
    <location>
        <begin position="87"/>
        <end position="107"/>
    </location>
</feature>
<evidence type="ECO:0000256" key="9">
    <source>
        <dbReference type="RuleBase" id="RU363032"/>
    </source>
</evidence>
<keyword evidence="5 9" id="KW-1133">Transmembrane helix</keyword>
<evidence type="ECO:0000256" key="3">
    <source>
        <dbReference type="ARBA" id="ARBA00022448"/>
    </source>
</evidence>
<feature type="transmembrane region" description="Helical" evidence="9">
    <location>
        <begin position="119"/>
        <end position="141"/>
    </location>
</feature>
<evidence type="ECO:0000256" key="1">
    <source>
        <dbReference type="ARBA" id="ARBA00004651"/>
    </source>
</evidence>
<dbReference type="Gene3D" id="1.10.3720.10">
    <property type="entry name" value="MetI-like"/>
    <property type="match status" value="1"/>
</dbReference>
<feature type="transmembrane region" description="Helical" evidence="9">
    <location>
        <begin position="172"/>
        <end position="192"/>
    </location>
</feature>
<dbReference type="RefSeq" id="WP_155321685.1">
    <property type="nucleotide sequence ID" value="NZ_AP021876.1"/>
</dbReference>
<sequence length="258" mass="28004">MNRTFDTFIWGASVLLILVFVSLFSSMLFELAGTKAVSAPHFDRVWFAIKLSLLTATISSVIAILASVPVAYLFSRHSFVGKAFIDTLLDLPIVLSPIALGAMLLIFFNTAIGKQIEQIFGSVVFEVKGIIVAQFFVIVGLSIRLLKNTFDGVDAEYEILARTLGYSKMQTFLRVVIPMASRGIIGSFLLVWGRAIGEFGATVTLAGATTMKTETIPVAIYLSFESADVTGALIYITILVTMSLAILLFVRSVNGGRL</sequence>
<feature type="transmembrane region" description="Helical" evidence="9">
    <location>
        <begin position="232"/>
        <end position="250"/>
    </location>
</feature>
<dbReference type="Proteomes" id="UP000425960">
    <property type="component" value="Chromosome"/>
</dbReference>
<proteinExistence type="inferred from homology"/>
<organism evidence="11 12">
    <name type="scientific">Desulfosarcina ovata subsp. sediminis</name>
    <dbReference type="NCBI Taxonomy" id="885957"/>
    <lineage>
        <taxon>Bacteria</taxon>
        <taxon>Pseudomonadati</taxon>
        <taxon>Thermodesulfobacteriota</taxon>
        <taxon>Desulfobacteria</taxon>
        <taxon>Desulfobacterales</taxon>
        <taxon>Desulfosarcinaceae</taxon>
        <taxon>Desulfosarcina</taxon>
    </lineage>
</organism>
<evidence type="ECO:0000256" key="6">
    <source>
        <dbReference type="ARBA" id="ARBA00023032"/>
    </source>
</evidence>
<dbReference type="EMBL" id="AP021876">
    <property type="protein sequence ID" value="BBO80846.1"/>
    <property type="molecule type" value="Genomic_DNA"/>
</dbReference>